<dbReference type="RefSeq" id="WP_170021939.1">
    <property type="nucleotide sequence ID" value="NZ_JABCSC020000002.1"/>
</dbReference>
<organism evidence="1 2">
    <name type="scientific">Uliginosibacterium aquaticum</name>
    <dbReference type="NCBI Taxonomy" id="2731212"/>
    <lineage>
        <taxon>Bacteria</taxon>
        <taxon>Pseudomonadati</taxon>
        <taxon>Pseudomonadota</taxon>
        <taxon>Betaproteobacteria</taxon>
        <taxon>Rhodocyclales</taxon>
        <taxon>Zoogloeaceae</taxon>
        <taxon>Uliginosibacterium</taxon>
    </lineage>
</organism>
<dbReference type="InterPro" id="IPR049708">
    <property type="entry name" value="PP0621-like"/>
</dbReference>
<proteinExistence type="predicted"/>
<protein>
    <recommendedName>
        <fullName evidence="3">Preprotein translocase subunit YajC</fullName>
    </recommendedName>
</protein>
<evidence type="ECO:0008006" key="3">
    <source>
        <dbReference type="Google" id="ProtNLM"/>
    </source>
</evidence>
<dbReference type="Proteomes" id="UP000778523">
    <property type="component" value="Unassembled WGS sequence"/>
</dbReference>
<accession>A0ABX2IFV0</accession>
<evidence type="ECO:0000313" key="1">
    <source>
        <dbReference type="EMBL" id="NSL55563.1"/>
    </source>
</evidence>
<gene>
    <name evidence="1" type="ORF">HJ583_011045</name>
</gene>
<dbReference type="NCBIfam" id="NF041023">
    <property type="entry name" value="PP0621_fam"/>
    <property type="match status" value="1"/>
</dbReference>
<dbReference type="EMBL" id="JABCSC020000002">
    <property type="protein sequence ID" value="NSL55563.1"/>
    <property type="molecule type" value="Genomic_DNA"/>
</dbReference>
<reference evidence="1 2" key="1">
    <citation type="submission" date="2020-06" db="EMBL/GenBank/DDBJ databases">
        <title>Draft genome of Uliginosibacterium sp. IMCC34675.</title>
        <authorList>
            <person name="Song J."/>
        </authorList>
    </citation>
    <scope>NUCLEOTIDE SEQUENCE [LARGE SCALE GENOMIC DNA]</scope>
    <source>
        <strain evidence="1 2">IMCC34675</strain>
    </source>
</reference>
<sequence>MRNLLLFFLLLLAVHFVRRWWQRSDAPQERGAEQAAPAEPERMVGCAHCGLLVPESEAVSDGGRDFCSPEHAHLGVGGGH</sequence>
<keyword evidence="2" id="KW-1185">Reference proteome</keyword>
<comment type="caution">
    <text evidence="1">The sequence shown here is derived from an EMBL/GenBank/DDBJ whole genome shotgun (WGS) entry which is preliminary data.</text>
</comment>
<evidence type="ECO:0000313" key="2">
    <source>
        <dbReference type="Proteomes" id="UP000778523"/>
    </source>
</evidence>
<name>A0ABX2IFV0_9RHOO</name>